<dbReference type="GO" id="GO:0008982">
    <property type="term" value="F:protein-N(PI)-phosphohistidine-sugar phosphotransferase activity"/>
    <property type="evidence" value="ECO:0007669"/>
    <property type="project" value="InterPro"/>
</dbReference>
<dbReference type="SUPFAM" id="SSF55604">
    <property type="entry name" value="Glucose permease domain IIB"/>
    <property type="match status" value="1"/>
</dbReference>
<dbReference type="GO" id="GO:0016301">
    <property type="term" value="F:kinase activity"/>
    <property type="evidence" value="ECO:0007669"/>
    <property type="project" value="UniProtKB-KW"/>
</dbReference>
<evidence type="ECO:0000256" key="4">
    <source>
        <dbReference type="ARBA" id="ARBA00022683"/>
    </source>
</evidence>
<name>A0A2X4XVC8_SERPL</name>
<gene>
    <name evidence="8" type="ORF">I6G64_24890</name>
    <name evidence="9" type="ORF">NCTC12961_03139</name>
</gene>
<reference evidence="9 10" key="1">
    <citation type="submission" date="2018-06" db="EMBL/GenBank/DDBJ databases">
        <authorList>
            <consortium name="Pathogen Informatics"/>
            <person name="Doyle S."/>
        </authorList>
    </citation>
    <scope>NUCLEOTIDE SEQUENCE [LARGE SCALE GENOMIC DNA]</scope>
    <source>
        <strain evidence="9 10">NCTC12961</strain>
    </source>
</reference>
<dbReference type="InterPro" id="IPR001996">
    <property type="entry name" value="PTS_IIB_1"/>
</dbReference>
<dbReference type="PROSITE" id="PS51098">
    <property type="entry name" value="PTS_EIIB_TYPE_1"/>
    <property type="match status" value="1"/>
</dbReference>
<accession>A0A2X4XVC8</accession>
<keyword evidence="2" id="KW-0762">Sugar transport</keyword>
<evidence type="ECO:0000256" key="5">
    <source>
        <dbReference type="ARBA" id="ARBA00022777"/>
    </source>
</evidence>
<protein>
    <submittedName>
        <fullName evidence="9">PTS system EIIBC component SA0186</fullName>
    </submittedName>
    <submittedName>
        <fullName evidence="8">PTS transporter subunit EIIB</fullName>
    </submittedName>
</protein>
<dbReference type="InterPro" id="IPR018113">
    <property type="entry name" value="PTrfase_EIIB_Cys"/>
</dbReference>
<evidence type="ECO:0000313" key="10">
    <source>
        <dbReference type="Proteomes" id="UP000248897"/>
    </source>
</evidence>
<dbReference type="Proteomes" id="UP000248897">
    <property type="component" value="Chromosome 1"/>
</dbReference>
<dbReference type="Proteomes" id="UP000594967">
    <property type="component" value="Chromosome"/>
</dbReference>
<evidence type="ECO:0000313" key="8">
    <source>
        <dbReference type="EMBL" id="QPS20744.1"/>
    </source>
</evidence>
<dbReference type="PANTHER" id="PTHR30175:SF1">
    <property type="entry name" value="PTS SYSTEM ARBUTIN-, CELLOBIOSE-, AND SALICIN-SPECIFIC EIIBC COMPONENT-RELATED"/>
    <property type="match status" value="1"/>
</dbReference>
<evidence type="ECO:0000256" key="6">
    <source>
        <dbReference type="PROSITE-ProRule" id="PRU00421"/>
    </source>
</evidence>
<dbReference type="EMBL" id="LS483469">
    <property type="protein sequence ID" value="SQI40624.1"/>
    <property type="molecule type" value="Genomic_DNA"/>
</dbReference>
<dbReference type="Gene3D" id="3.30.1360.60">
    <property type="entry name" value="Glucose permease domain IIB"/>
    <property type="match status" value="1"/>
</dbReference>
<dbReference type="RefSeq" id="WP_063199612.1">
    <property type="nucleotide sequence ID" value="NZ_CAMITG010000002.1"/>
</dbReference>
<dbReference type="Pfam" id="PF00367">
    <property type="entry name" value="PTS_EIIB"/>
    <property type="match status" value="1"/>
</dbReference>
<evidence type="ECO:0000313" key="11">
    <source>
        <dbReference type="Proteomes" id="UP000594967"/>
    </source>
</evidence>
<keyword evidence="4" id="KW-0598">Phosphotransferase system</keyword>
<dbReference type="InterPro" id="IPR050558">
    <property type="entry name" value="PTS_Sugar-Specific_Components"/>
</dbReference>
<keyword evidence="5" id="KW-0418">Kinase</keyword>
<evidence type="ECO:0000256" key="3">
    <source>
        <dbReference type="ARBA" id="ARBA00022679"/>
    </source>
</evidence>
<evidence type="ECO:0000313" key="9">
    <source>
        <dbReference type="EMBL" id="SQI40624.1"/>
    </source>
</evidence>
<evidence type="ECO:0000256" key="1">
    <source>
        <dbReference type="ARBA" id="ARBA00022448"/>
    </source>
</evidence>
<dbReference type="AlphaFoldDB" id="A0A2X4XVC8"/>
<dbReference type="GO" id="GO:0009401">
    <property type="term" value="P:phosphoenolpyruvate-dependent sugar phosphotransferase system"/>
    <property type="evidence" value="ECO:0007669"/>
    <property type="project" value="UniProtKB-KW"/>
</dbReference>
<dbReference type="PANTHER" id="PTHR30175">
    <property type="entry name" value="PHOSPHOTRANSFERASE SYSTEM TRANSPORT PROTEIN"/>
    <property type="match status" value="1"/>
</dbReference>
<dbReference type="InterPro" id="IPR036878">
    <property type="entry name" value="Glu_permease_IIB"/>
</dbReference>
<evidence type="ECO:0000259" key="7">
    <source>
        <dbReference type="PROSITE" id="PS51098"/>
    </source>
</evidence>
<keyword evidence="1" id="KW-0813">Transport</keyword>
<dbReference type="EMBL" id="CP065673">
    <property type="protein sequence ID" value="QPS20744.1"/>
    <property type="molecule type" value="Genomic_DNA"/>
</dbReference>
<proteinExistence type="predicted"/>
<keyword evidence="3" id="KW-0808">Transferase</keyword>
<feature type="active site" description="Phosphocysteine intermediate; for EIIB activity" evidence="6">
    <location>
        <position position="26"/>
    </location>
</feature>
<reference evidence="8 11" key="2">
    <citation type="submission" date="2020-12" db="EMBL/GenBank/DDBJ databases">
        <title>FDA dAtabase for Regulatory Grade micrObial Sequences (FDA-ARGOS): Supporting development and validation of Infectious Disease Dx tests.</title>
        <authorList>
            <person name="Sproer C."/>
            <person name="Gronow S."/>
            <person name="Severitt S."/>
            <person name="Schroder I."/>
            <person name="Tallon L."/>
            <person name="Sadzewicz L."/>
            <person name="Zhao X."/>
            <person name="Boylan J."/>
            <person name="Ott S."/>
            <person name="Bowen H."/>
            <person name="Vavikolanu K."/>
            <person name="Mehta A."/>
            <person name="Aluvathingal J."/>
            <person name="Nadendla S."/>
            <person name="Lowell S."/>
            <person name="Myers T."/>
            <person name="Yan Y."/>
            <person name="Sichtig H."/>
        </authorList>
    </citation>
    <scope>NUCLEOTIDE SEQUENCE [LARGE SCALE GENOMIC DNA]</scope>
    <source>
        <strain evidence="8 11">FDAARGOS_907</strain>
    </source>
</reference>
<sequence length="89" mass="9674">MEKHELAASVLAAFGGAENLIKLRYCASRIRAELRDGSRLDRPGMEALDGVKALLEVETSRHTPEFQLVVGPGNARPLYQALIAVTGEK</sequence>
<keyword evidence="11" id="KW-1185">Reference proteome</keyword>
<feature type="domain" description="PTS EIIB type-1" evidence="7">
    <location>
        <begin position="4"/>
        <end position="89"/>
    </location>
</feature>
<dbReference type="STRING" id="82996.ADP72_23440"/>
<organism evidence="9 10">
    <name type="scientific">Serratia plymuthica</name>
    <dbReference type="NCBI Taxonomy" id="82996"/>
    <lineage>
        <taxon>Bacteria</taxon>
        <taxon>Pseudomonadati</taxon>
        <taxon>Pseudomonadota</taxon>
        <taxon>Gammaproteobacteria</taxon>
        <taxon>Enterobacterales</taxon>
        <taxon>Yersiniaceae</taxon>
        <taxon>Serratia</taxon>
    </lineage>
</organism>
<evidence type="ECO:0000256" key="2">
    <source>
        <dbReference type="ARBA" id="ARBA00022597"/>
    </source>
</evidence>